<sequence>MADESKFEQAKGNVKETVGNVTDNKNLENEGKEDKASGKAKEFVENAKEKATDFIDKVKGNKGE</sequence>
<reference evidence="4" key="1">
    <citation type="submission" date="2010-05" db="EMBL/GenBank/DDBJ databases">
        <authorList>
            <person name="Muzny D."/>
            <person name="Qin X."/>
            <person name="Buhay C."/>
            <person name="Dugan-Rocha S."/>
            <person name="Ding Y."/>
            <person name="Chen G."/>
            <person name="Hawes A."/>
            <person name="Holder M."/>
            <person name="Jhangiani S."/>
            <person name="Johnson A."/>
            <person name="Khan Z."/>
            <person name="Li Z."/>
            <person name="Liu W."/>
            <person name="Liu X."/>
            <person name="Perez L."/>
            <person name="Shen H."/>
            <person name="Wang Q."/>
            <person name="Watt J."/>
            <person name="Xi L."/>
            <person name="Xin Y."/>
            <person name="Zhou J."/>
            <person name="Deng J."/>
            <person name="Jiang H."/>
            <person name="Liu Y."/>
            <person name="Qu J."/>
            <person name="Song X.-Z."/>
            <person name="Zhang L."/>
            <person name="Villasana D."/>
            <person name="Johnson A."/>
            <person name="Liu J."/>
            <person name="Liyanage D."/>
            <person name="Lorensuhewa L."/>
            <person name="Robinson T."/>
            <person name="Song A."/>
            <person name="Song B.-B."/>
            <person name="Dinh H."/>
            <person name="Thornton R."/>
            <person name="Coyle M."/>
            <person name="Francisco L."/>
            <person name="Jackson L."/>
            <person name="Javaid M."/>
            <person name="Korchina V."/>
            <person name="Kovar C."/>
            <person name="Mata R."/>
            <person name="Mathew T."/>
            <person name="Ngo R."/>
            <person name="Nguyen L."/>
            <person name="Nguyen N."/>
            <person name="Okwuonu G."/>
            <person name="Ongeri F."/>
            <person name="Pham C."/>
            <person name="Simmons D."/>
            <person name="Wilczek-Boney K."/>
            <person name="Hale W."/>
            <person name="Jakkamsetti A."/>
            <person name="Pham P."/>
            <person name="Ruth R."/>
            <person name="San Lucas F."/>
            <person name="Warren J."/>
            <person name="Zhang J."/>
            <person name="Zhao Z."/>
            <person name="Zhou C."/>
            <person name="Zhu D."/>
            <person name="Lee S."/>
            <person name="Bess C."/>
            <person name="Blankenburg K."/>
            <person name="Forbes L."/>
            <person name="Fu Q."/>
            <person name="Gubbala S."/>
            <person name="Hirani K."/>
            <person name="Jayaseelan J.C."/>
            <person name="Lara F."/>
            <person name="Munidasa M."/>
            <person name="Palculict T."/>
            <person name="Patil S."/>
            <person name="Pu L.-L."/>
            <person name="Saada N."/>
            <person name="Tang L."/>
            <person name="Weissenberger G."/>
            <person name="Zhu Y."/>
            <person name="Hemphill L."/>
            <person name="Shang Y."/>
            <person name="Youmans B."/>
            <person name="Ayvaz T."/>
            <person name="Ross M."/>
            <person name="Santibanez J."/>
            <person name="Aqrawi P."/>
            <person name="Gross S."/>
            <person name="Joshi V."/>
            <person name="Fowler G."/>
            <person name="Nazareth L."/>
            <person name="Reid J."/>
            <person name="Worley K."/>
            <person name="Petrosino J."/>
            <person name="Highlander S."/>
            <person name="Gibbs R."/>
        </authorList>
    </citation>
    <scope>NUCLEOTIDE SEQUENCE [LARGE SCALE GENOMIC DNA]</scope>
    <source>
        <strain evidence="4">MN8</strain>
    </source>
</reference>
<dbReference type="AlphaFoldDB" id="A0A0E1XHK2"/>
<feature type="domain" description="CsbD-like" evidence="3">
    <location>
        <begin position="4"/>
        <end position="52"/>
    </location>
</feature>
<organism evidence="4">
    <name type="scientific">Staphylococcus aureus subsp. aureus MN8</name>
    <dbReference type="NCBI Taxonomy" id="548470"/>
    <lineage>
        <taxon>Bacteria</taxon>
        <taxon>Bacillati</taxon>
        <taxon>Bacillota</taxon>
        <taxon>Bacilli</taxon>
        <taxon>Bacillales</taxon>
        <taxon>Staphylococcaceae</taxon>
        <taxon>Staphylococcus</taxon>
    </lineage>
</organism>
<dbReference type="InterPro" id="IPR036629">
    <property type="entry name" value="YjbJ_sf"/>
</dbReference>
<protein>
    <submittedName>
        <fullName evidence="4">CsbD-like protein</fullName>
    </submittedName>
</protein>
<evidence type="ECO:0000256" key="2">
    <source>
        <dbReference type="SAM" id="MobiDB-lite"/>
    </source>
</evidence>
<dbReference type="InterPro" id="IPR008462">
    <property type="entry name" value="CsbD"/>
</dbReference>
<gene>
    <name evidence="4" type="ORF">HMPREF0769_11471</name>
</gene>
<dbReference type="RefSeq" id="WP_000752917.1">
    <property type="nucleotide sequence ID" value="NZ_CM000952.1"/>
</dbReference>
<evidence type="ECO:0000313" key="4">
    <source>
        <dbReference type="EMBL" id="EFH95261.1"/>
    </source>
</evidence>
<dbReference type="HOGENOM" id="CLU_135567_0_3_9"/>
<dbReference type="SUPFAM" id="SSF69047">
    <property type="entry name" value="Hypothetical protein YjbJ"/>
    <property type="match status" value="1"/>
</dbReference>
<dbReference type="Pfam" id="PF05532">
    <property type="entry name" value="CsbD"/>
    <property type="match status" value="1"/>
</dbReference>
<comment type="similarity">
    <text evidence="1">Belongs to the UPF0337 (CsbD) family.</text>
</comment>
<dbReference type="PANTHER" id="PTHR34977:SF1">
    <property type="entry name" value="UPF0337 PROTEIN YJBJ"/>
    <property type="match status" value="1"/>
</dbReference>
<dbReference type="InterPro" id="IPR050423">
    <property type="entry name" value="UPF0337_stress_rsp"/>
</dbReference>
<evidence type="ECO:0000259" key="3">
    <source>
        <dbReference type="Pfam" id="PF05532"/>
    </source>
</evidence>
<feature type="region of interest" description="Disordered" evidence="2">
    <location>
        <begin position="1"/>
        <end position="40"/>
    </location>
</feature>
<comment type="caution">
    <text evidence="4">The sequence shown here is derived from an EMBL/GenBank/DDBJ whole genome shotgun (WGS) entry which is preliminary data.</text>
</comment>
<evidence type="ECO:0000256" key="1">
    <source>
        <dbReference type="ARBA" id="ARBA00009129"/>
    </source>
</evidence>
<dbReference type="SMR" id="A0A0E1XHK2"/>
<dbReference type="PANTHER" id="PTHR34977">
    <property type="entry name" value="UPF0337 PROTEIN YJBJ"/>
    <property type="match status" value="1"/>
</dbReference>
<feature type="compositionally biased region" description="Basic and acidic residues" evidence="2">
    <location>
        <begin position="25"/>
        <end position="40"/>
    </location>
</feature>
<proteinExistence type="inferred from homology"/>
<name>A0A0E1XHK2_STAAU</name>
<dbReference type="Gene3D" id="1.10.1470.10">
    <property type="entry name" value="YjbJ"/>
    <property type="match status" value="1"/>
</dbReference>
<dbReference type="Proteomes" id="UP000003455">
    <property type="component" value="Chromosome"/>
</dbReference>
<dbReference type="EMBL" id="ACJA02000003">
    <property type="protein sequence ID" value="EFH95261.1"/>
    <property type="molecule type" value="Genomic_DNA"/>
</dbReference>
<accession>A0A0E1XHK2</accession>